<dbReference type="Proteomes" id="UP000198948">
    <property type="component" value="Unassembled WGS sequence"/>
</dbReference>
<proteinExistence type="predicted"/>
<evidence type="ECO:0000259" key="1">
    <source>
        <dbReference type="Pfam" id="PF09346"/>
    </source>
</evidence>
<dbReference type="AlphaFoldDB" id="A0A1H9QQC5"/>
<organism evidence="2 3">
    <name type="scientific">Isobaculum melis</name>
    <dbReference type="NCBI Taxonomy" id="142588"/>
    <lineage>
        <taxon>Bacteria</taxon>
        <taxon>Bacillati</taxon>
        <taxon>Bacillota</taxon>
        <taxon>Bacilli</taxon>
        <taxon>Lactobacillales</taxon>
        <taxon>Carnobacteriaceae</taxon>
        <taxon>Isobaculum</taxon>
    </lineage>
</organism>
<feature type="domain" description="Knr4/Smi1-like" evidence="1">
    <location>
        <begin position="26"/>
        <end position="150"/>
    </location>
</feature>
<name>A0A1H9QQC5_9LACT</name>
<reference evidence="2 3" key="1">
    <citation type="submission" date="2016-10" db="EMBL/GenBank/DDBJ databases">
        <authorList>
            <person name="de Groot N.N."/>
        </authorList>
    </citation>
    <scope>NUCLEOTIDE SEQUENCE [LARGE SCALE GENOMIC DNA]</scope>
    <source>
        <strain evidence="2 3">DSM 13760</strain>
    </source>
</reference>
<dbReference type="EMBL" id="FOHA01000002">
    <property type="protein sequence ID" value="SER62039.1"/>
    <property type="molecule type" value="Genomic_DNA"/>
</dbReference>
<evidence type="ECO:0000313" key="2">
    <source>
        <dbReference type="EMBL" id="SER62039.1"/>
    </source>
</evidence>
<dbReference type="InterPro" id="IPR018958">
    <property type="entry name" value="Knr4/Smi1-like_dom"/>
</dbReference>
<keyword evidence="3" id="KW-1185">Reference proteome</keyword>
<accession>A0A1H9QQC5</accession>
<dbReference type="SUPFAM" id="SSF160631">
    <property type="entry name" value="SMI1/KNR4-like"/>
    <property type="match status" value="1"/>
</dbReference>
<dbReference type="OrthoDB" id="5061673at2"/>
<dbReference type="STRING" id="142588.SAMN04488559_102187"/>
<evidence type="ECO:0000313" key="3">
    <source>
        <dbReference type="Proteomes" id="UP000198948"/>
    </source>
</evidence>
<dbReference type="Pfam" id="PF09346">
    <property type="entry name" value="SMI1_KNR4"/>
    <property type="match status" value="1"/>
</dbReference>
<dbReference type="InterPro" id="IPR037883">
    <property type="entry name" value="Knr4/Smi1-like_sf"/>
</dbReference>
<sequence>MKEWLSWLDESQWRYQLRKNQTVTIIDSIQAKYGVIPNEYLPFFDLFESCSNDAETAWFMCLEDFEDHAADTAFSANSFEEMSLEGAITPEAIAKIKQFWQRHFPIFYSLHNGYEYYAIDTQNGEMIYGYEPIFEDYEVVAASFSDFIEQIISGKIIL</sequence>
<protein>
    <submittedName>
        <fullName evidence="2">SMI1 / KNR4 family (SUKH-1)</fullName>
    </submittedName>
</protein>
<dbReference type="RefSeq" id="WP_092650068.1">
    <property type="nucleotide sequence ID" value="NZ_FOHA01000002.1"/>
</dbReference>
<gene>
    <name evidence="2" type="ORF">SAMN04488559_102187</name>
</gene>